<comment type="caution">
    <text evidence="1">The sequence shown here is derived from an EMBL/GenBank/DDBJ whole genome shotgun (WGS) entry which is preliminary data.</text>
</comment>
<dbReference type="AlphaFoldDB" id="A0A081RFK1"/>
<name>A0A081RFK1_SPHCR</name>
<evidence type="ECO:0000313" key="1">
    <source>
        <dbReference type="EMBL" id="KEQ53974.1"/>
    </source>
</evidence>
<accession>A0A081RFK1</accession>
<evidence type="ECO:0000313" key="2">
    <source>
        <dbReference type="Proteomes" id="UP000028411"/>
    </source>
</evidence>
<protein>
    <submittedName>
        <fullName evidence="1">Phage DNA packaging protein Nu1</fullName>
    </submittedName>
</protein>
<gene>
    <name evidence="1" type="ORF">BV95_01662</name>
</gene>
<dbReference type="eggNOG" id="COG4220">
    <property type="taxonomic scope" value="Bacteria"/>
</dbReference>
<organism evidence="1 2">
    <name type="scientific">Sphingobium chlorophenolicum</name>
    <dbReference type="NCBI Taxonomy" id="46429"/>
    <lineage>
        <taxon>Bacteria</taxon>
        <taxon>Pseudomonadati</taxon>
        <taxon>Pseudomonadota</taxon>
        <taxon>Alphaproteobacteria</taxon>
        <taxon>Sphingomonadales</taxon>
        <taxon>Sphingomonadaceae</taxon>
        <taxon>Sphingobium</taxon>
    </lineage>
</organism>
<dbReference type="EMBL" id="JFHR01000015">
    <property type="protein sequence ID" value="KEQ53974.1"/>
    <property type="molecule type" value="Genomic_DNA"/>
</dbReference>
<dbReference type="PATRIC" id="fig|46429.4.peg.1631"/>
<dbReference type="Proteomes" id="UP000028411">
    <property type="component" value="Unassembled WGS sequence"/>
</dbReference>
<proteinExistence type="predicted"/>
<reference evidence="1 2" key="1">
    <citation type="submission" date="2014-02" db="EMBL/GenBank/DDBJ databases">
        <title>Whole genome sequence of Sphingobium chlorophenolicum NBRC 16172.</title>
        <authorList>
            <person name="Gan H.M."/>
            <person name="Gan H.Y."/>
            <person name="Chew T.H."/>
            <person name="Savka M.A."/>
        </authorList>
    </citation>
    <scope>NUCLEOTIDE SEQUENCE [LARGE SCALE GENOMIC DNA]</scope>
    <source>
        <strain evidence="1 2">NBRC 16172</strain>
    </source>
</reference>
<sequence>MMSSDSEIGVIELADLLAVSERTIGSYVQKGILSRSRRGKFMLRESVRAVATHLRETASARGASSAEGLTAQRERIAREQADKLEMQNAAARREMLSRQEVVDEWASILRLVRSRMLAAPSRIQQTLGHLSAHDLDIIDRELRDALEELADNGL</sequence>